<dbReference type="Pfam" id="PF00565">
    <property type="entry name" value="SNase"/>
    <property type="match status" value="1"/>
</dbReference>
<dbReference type="PANTHER" id="PTHR12302">
    <property type="entry name" value="EBNA2 BINDING PROTEIN P100"/>
    <property type="match status" value="1"/>
</dbReference>
<dbReference type="PANTHER" id="PTHR12302:SF3">
    <property type="entry name" value="SERINE_THREONINE-PROTEIN KINASE 31"/>
    <property type="match status" value="1"/>
</dbReference>
<evidence type="ECO:0000259" key="4">
    <source>
        <dbReference type="PROSITE" id="PS50830"/>
    </source>
</evidence>
<gene>
    <name evidence="5" type="ORF">ZNDK_0133</name>
</gene>
<evidence type="ECO:0000256" key="1">
    <source>
        <dbReference type="ARBA" id="ARBA00022722"/>
    </source>
</evidence>
<dbReference type="GO" id="GO:0016787">
    <property type="term" value="F:hydrolase activity"/>
    <property type="evidence" value="ECO:0007669"/>
    <property type="project" value="UniProtKB-KW"/>
</dbReference>
<comment type="caution">
    <text evidence="5">The sequence shown here is derived from an EMBL/GenBank/DDBJ whole genome shotgun (WGS) entry which is preliminary data.</text>
</comment>
<organism evidence="5 6">
    <name type="scientific">Candidatus Desulfovibrio kirbyi</name>
    <dbReference type="NCBI Taxonomy" id="2696086"/>
    <lineage>
        <taxon>Bacteria</taxon>
        <taxon>Pseudomonadati</taxon>
        <taxon>Thermodesulfobacteriota</taxon>
        <taxon>Desulfovibrionia</taxon>
        <taxon>Desulfovibrionales</taxon>
        <taxon>Desulfovibrionaceae</taxon>
        <taxon>Desulfovibrio</taxon>
    </lineage>
</organism>
<reference evidence="5 6" key="1">
    <citation type="journal article" date="2020" name="ISME J.">
        <title>Parallel Reductive Genome Evolution in Desulfovibrio Ectosymbionts Independently Acquired by Trichonympha Protists in the Termite Gut.</title>
        <authorList>
            <person name="Takeuchi M."/>
            <person name="Kuwahara H."/>
            <person name="Murakami T."/>
            <person name="Takahashi K."/>
            <person name="Kajitani R."/>
            <person name="Toyoda A."/>
            <person name="Itoh T."/>
            <person name="Ohkuma M."/>
            <person name="Hongoh Y."/>
        </authorList>
    </citation>
    <scope>NUCLEOTIDE SEQUENCE [LARGE SCALE GENOMIC DNA]</scope>
    <source>
        <strain evidence="5">ZnDsv-02</strain>
    </source>
</reference>
<keyword evidence="1" id="KW-0540">Nuclease</keyword>
<dbReference type="GO" id="GO:0004519">
    <property type="term" value="F:endonuclease activity"/>
    <property type="evidence" value="ECO:0007669"/>
    <property type="project" value="UniProtKB-KW"/>
</dbReference>
<evidence type="ECO:0000313" key="5">
    <source>
        <dbReference type="EMBL" id="GFH62362.1"/>
    </source>
</evidence>
<dbReference type="AlphaFoldDB" id="A0A6L2R4I1"/>
<dbReference type="Gene3D" id="2.40.50.90">
    <property type="match status" value="1"/>
</dbReference>
<proteinExistence type="predicted"/>
<keyword evidence="2 5" id="KW-0255">Endonuclease</keyword>
<name>A0A6L2R4I1_9BACT</name>
<dbReference type="PROSITE" id="PS50830">
    <property type="entry name" value="TNASE_3"/>
    <property type="match status" value="1"/>
</dbReference>
<feature type="domain" description="TNase-like" evidence="4">
    <location>
        <begin position="18"/>
        <end position="149"/>
    </location>
</feature>
<dbReference type="SUPFAM" id="SSF50199">
    <property type="entry name" value="Staphylococcal nuclease"/>
    <property type="match status" value="1"/>
</dbReference>
<dbReference type="SUPFAM" id="SSF57884">
    <property type="entry name" value="Ada DNA repair protein, N-terminal domain (N-Ada 10)"/>
    <property type="match status" value="1"/>
</dbReference>
<dbReference type="InterPro" id="IPR035451">
    <property type="entry name" value="Ada-like_dom_sf"/>
</dbReference>
<dbReference type="Proteomes" id="UP000505077">
    <property type="component" value="Unassembled WGS sequence"/>
</dbReference>
<dbReference type="InterPro" id="IPR035437">
    <property type="entry name" value="SNase_OB-fold_sf"/>
</dbReference>
<accession>A0A6L2R4I1</accession>
<evidence type="ECO:0000256" key="3">
    <source>
        <dbReference type="ARBA" id="ARBA00022801"/>
    </source>
</evidence>
<dbReference type="InterPro" id="IPR016071">
    <property type="entry name" value="Staphylococal_nuclease_OB-fold"/>
</dbReference>
<keyword evidence="3" id="KW-0378">Hydrolase</keyword>
<dbReference type="EMBL" id="BLLL01000001">
    <property type="protein sequence ID" value="GFH62362.1"/>
    <property type="molecule type" value="Genomic_DNA"/>
</dbReference>
<dbReference type="SMART" id="SM00318">
    <property type="entry name" value="SNc"/>
    <property type="match status" value="1"/>
</dbReference>
<evidence type="ECO:0000256" key="2">
    <source>
        <dbReference type="ARBA" id="ARBA00022759"/>
    </source>
</evidence>
<evidence type="ECO:0000313" key="6">
    <source>
        <dbReference type="Proteomes" id="UP000505077"/>
    </source>
</evidence>
<sequence length="214" mass="24174">MLCCLQPRAAASVQKPASLPTGQVARCFDGDTLQLTDRRVIRLAGIDSPELTTAAKKTHYYARQARQKLTRLALNKKVRLLPAGTKDKDHYGRIIADVLLEDGQSLSDIMVSSGAAFFYPHQNLDNKLQQRLKALQQQAVRERRGLWAHLLSQPQAQKNYIGNQESLRFFPADCPEVQRIKPRNRVHFGTLMDAFLTGYAPARICDFWPTVSEK</sequence>
<protein>
    <submittedName>
        <fullName evidence="5">Putative endonuclease</fullName>
    </submittedName>
</protein>